<dbReference type="KEGG" id="vg:40088066"/>
<reference evidence="1 2" key="1">
    <citation type="submission" date="2017-06" db="EMBL/GenBank/DDBJ databases">
        <authorList>
            <person name="Kim H.J."/>
            <person name="Triplett B.A."/>
        </authorList>
    </citation>
    <scope>NUCLEOTIDE SEQUENCE [LARGE SCALE GENOMIC DNA]</scope>
</reference>
<dbReference type="Proteomes" id="UP000223025">
    <property type="component" value="Segment"/>
</dbReference>
<evidence type="ECO:0000313" key="2">
    <source>
        <dbReference type="Proteomes" id="UP000223025"/>
    </source>
</evidence>
<dbReference type="GeneID" id="40088066"/>
<name>A0A2L0UZA6_9CAUD</name>
<dbReference type="RefSeq" id="YP_009611728.1">
    <property type="nucleotide sequence ID" value="NC_042013.1"/>
</dbReference>
<organism evidence="1 2">
    <name type="scientific">Agrobacterium phage Atu_ph07</name>
    <dbReference type="NCBI Taxonomy" id="2024264"/>
    <lineage>
        <taxon>Viruses</taxon>
        <taxon>Duplodnaviria</taxon>
        <taxon>Heunggongvirae</taxon>
        <taxon>Uroviricota</taxon>
        <taxon>Caudoviricetes</taxon>
        <taxon>Polybotosvirus</taxon>
        <taxon>Polybotosvirus Atuph07</taxon>
    </lineage>
</organism>
<dbReference type="EMBL" id="MF403008">
    <property type="protein sequence ID" value="AUZ94875.1"/>
    <property type="molecule type" value="Genomic_DNA"/>
</dbReference>
<keyword evidence="2" id="KW-1185">Reference proteome</keyword>
<sequence length="362" mass="41402">MRLFQLLETAEETYIEAKARDLGLSISVTERNDKIIIHMLKAITPGEGTGSILMKYICAYADQNNKIVLLTPEKIQGTTSVSRLIDFYKRFGFVVNKGKDKDFSISYGMYRLPKGSITETAELNDNNVAEFIRKKCQPYLRMNPDFNNNPLYRGISSSEPIIVSAIRTDRKPLDTDLETHNKIVKELSNRGIKANRDNSIFCSGDSDVPYTYGNTYVIFPIGEFDFTWNPKILDMTTNIAGASTVIKDDERIIVIGSDYYKQLSLRLKRDVKHENYRVSTNDILKAYGSSEDVPEEIFVEMVRKHKVKYNPELDKTLDTYKTTDLVSAIKSGCEIMISGKEYIAIKYSNYTRFQNIAKEIKR</sequence>
<accession>A0A2L0UZA6</accession>
<proteinExistence type="predicted"/>
<protein>
    <submittedName>
        <fullName evidence="1">Uncharacterized protein</fullName>
    </submittedName>
</protein>
<evidence type="ECO:0000313" key="1">
    <source>
        <dbReference type="EMBL" id="AUZ94875.1"/>
    </source>
</evidence>